<dbReference type="InterPro" id="IPR002818">
    <property type="entry name" value="DJ-1/PfpI"/>
</dbReference>
<dbReference type="GO" id="GO:0005737">
    <property type="term" value="C:cytoplasm"/>
    <property type="evidence" value="ECO:0007669"/>
    <property type="project" value="TreeGrafter"/>
</dbReference>
<dbReference type="Pfam" id="PF01965">
    <property type="entry name" value="DJ-1_PfpI"/>
    <property type="match status" value="1"/>
</dbReference>
<dbReference type="Gene3D" id="3.40.50.880">
    <property type="match status" value="1"/>
</dbReference>
<sequence length="234" mass="26542">MEKLLKKILVVLTNESQYGYHPEATGLWLGEATEFVQVMTEAGFDIDYVSPKGGYVPIDPRSFKYASATDMKWYHDRDFQDRALANSLSPEGLDPMEYSAIYFTGGHGVMWDFPYNEDLHKISWQIYQNDGYLTSVCHGISGLLFLKDDLGQYLIKRKHITGFTNAEENLSGKKKYVPFLNEDVASLHGAEFSKKRPYAEYALIDGKFITGQNPFSATAVARLLVKELKNPLED</sequence>
<protein>
    <submittedName>
        <fullName evidence="5">ThiJ PfpI family protein</fullName>
    </submittedName>
</protein>
<dbReference type="PANTHER" id="PTHR48094:SF11">
    <property type="entry name" value="GLUTATHIONE-INDEPENDENT GLYOXALASE HSP31-RELATED"/>
    <property type="match status" value="1"/>
</dbReference>
<comment type="similarity">
    <text evidence="3">Belongs to the peptidase C56 family. HSP31-like subfamily.</text>
</comment>
<dbReference type="Proteomes" id="UP000050964">
    <property type="component" value="Unassembled WGS sequence"/>
</dbReference>
<keyword evidence="1" id="KW-0346">Stress response</keyword>
<evidence type="ECO:0000313" key="5">
    <source>
        <dbReference type="EMBL" id="KRK40190.1"/>
    </source>
</evidence>
<evidence type="ECO:0000259" key="4">
    <source>
        <dbReference type="Pfam" id="PF01965"/>
    </source>
</evidence>
<dbReference type="GO" id="GO:0019243">
    <property type="term" value="P:methylglyoxal catabolic process to D-lactate via S-lactoyl-glutathione"/>
    <property type="evidence" value="ECO:0007669"/>
    <property type="project" value="TreeGrafter"/>
</dbReference>
<dbReference type="SUPFAM" id="SSF52317">
    <property type="entry name" value="Class I glutamine amidotransferase-like"/>
    <property type="match status" value="1"/>
</dbReference>
<evidence type="ECO:0000313" key="6">
    <source>
        <dbReference type="Proteomes" id="UP000050964"/>
    </source>
</evidence>
<dbReference type="GO" id="GO:0019172">
    <property type="term" value="F:glyoxalase III activity"/>
    <property type="evidence" value="ECO:0007669"/>
    <property type="project" value="TreeGrafter"/>
</dbReference>
<dbReference type="CDD" id="cd03141">
    <property type="entry name" value="GATase1_Hsp31_like"/>
    <property type="match status" value="1"/>
</dbReference>
<evidence type="ECO:0000256" key="1">
    <source>
        <dbReference type="ARBA" id="ARBA00023016"/>
    </source>
</evidence>
<organism evidence="5 6">
    <name type="scientific">Companilactobacillus crustorum JCM 15951</name>
    <dbReference type="NCBI Taxonomy" id="1423737"/>
    <lineage>
        <taxon>Bacteria</taxon>
        <taxon>Bacillati</taxon>
        <taxon>Bacillota</taxon>
        <taxon>Bacilli</taxon>
        <taxon>Lactobacillales</taxon>
        <taxon>Lactobacillaceae</taxon>
        <taxon>Companilactobacillus</taxon>
    </lineage>
</organism>
<evidence type="ECO:0000256" key="3">
    <source>
        <dbReference type="ARBA" id="ARBA00038493"/>
    </source>
</evidence>
<comment type="caution">
    <text evidence="5">The sequence shown here is derived from an EMBL/GenBank/DDBJ whole genome shotgun (WGS) entry which is preliminary data.</text>
</comment>
<reference evidence="5 6" key="1">
    <citation type="journal article" date="2015" name="Genome Announc.">
        <title>Expanding the biotechnology potential of lactobacilli through comparative genomics of 213 strains and associated genera.</title>
        <authorList>
            <person name="Sun Z."/>
            <person name="Harris H.M."/>
            <person name="McCann A."/>
            <person name="Guo C."/>
            <person name="Argimon S."/>
            <person name="Zhang W."/>
            <person name="Yang X."/>
            <person name="Jeffery I.B."/>
            <person name="Cooney J.C."/>
            <person name="Kagawa T.F."/>
            <person name="Liu W."/>
            <person name="Song Y."/>
            <person name="Salvetti E."/>
            <person name="Wrobel A."/>
            <person name="Rasinkangas P."/>
            <person name="Parkhill J."/>
            <person name="Rea M.C."/>
            <person name="O'Sullivan O."/>
            <person name="Ritari J."/>
            <person name="Douillard F.P."/>
            <person name="Paul Ross R."/>
            <person name="Yang R."/>
            <person name="Briner A.E."/>
            <person name="Felis G.E."/>
            <person name="de Vos W.M."/>
            <person name="Barrangou R."/>
            <person name="Klaenhammer T.R."/>
            <person name="Caufield P.W."/>
            <person name="Cui Y."/>
            <person name="Zhang H."/>
            <person name="O'Toole P.W."/>
        </authorList>
    </citation>
    <scope>NUCLEOTIDE SEQUENCE [LARGE SCALE GENOMIC DNA]</scope>
    <source>
        <strain evidence="5 6">JCM 15951</strain>
    </source>
</reference>
<evidence type="ECO:0000256" key="2">
    <source>
        <dbReference type="ARBA" id="ARBA00023239"/>
    </source>
</evidence>
<dbReference type="InterPro" id="IPR050325">
    <property type="entry name" value="Prot/Nucl_acid_deglycase"/>
</dbReference>
<dbReference type="PANTHER" id="PTHR48094">
    <property type="entry name" value="PROTEIN/NUCLEIC ACID DEGLYCASE DJ-1-RELATED"/>
    <property type="match status" value="1"/>
</dbReference>
<gene>
    <name evidence="5" type="ORF">FD26_GL002082</name>
</gene>
<dbReference type="InterPro" id="IPR029062">
    <property type="entry name" value="Class_I_gatase-like"/>
</dbReference>
<accession>A0A837REH5</accession>
<feature type="domain" description="DJ-1/PfpI" evidence="4">
    <location>
        <begin position="31"/>
        <end position="226"/>
    </location>
</feature>
<dbReference type="AlphaFoldDB" id="A0A837REH5"/>
<keyword evidence="2" id="KW-0456">Lyase</keyword>
<proteinExistence type="inferred from homology"/>
<name>A0A837REH5_9LACO</name>
<dbReference type="EMBL" id="AZDB01000083">
    <property type="protein sequence ID" value="KRK40190.1"/>
    <property type="molecule type" value="Genomic_DNA"/>
</dbReference>